<sequence>MLRFIHTADWQIGRVFSQFEEDDAEALAAERFAVIERIAAQATQWQADAVLVAGDVFDAQGIRDKTIHRMFLAMAGFTGPWVMISGNHDAALAESVWARARRLGAVPANVTLALAPEPVILEGKCAILPAPLTQRHTYNDLTDWFGQAQTPAGLPRIGLAHGSVQGVLAEDIDATNPIAADRVQSGRLDYLAMGDWHGMRCIDERCWYSGTPEQDRFRDNDAGHALLVEITAAGARPQVQPWRSGNYRWVSLDLALHGESDADQALNAIGALGAEHVAQVSVSGTVDLLGHERLRQASRLAGARTRALLWDDTALRLEPTDEDLAALRADGYVGETLRQLREAQLAADAGQAELARGALLELARILEAGRGRDEAPQAAQPAREA</sequence>
<dbReference type="EMBL" id="LBNE01000008">
    <property type="protein sequence ID" value="KKO71328.1"/>
    <property type="molecule type" value="Genomic_DNA"/>
</dbReference>
<reference evidence="6 8" key="2">
    <citation type="submission" date="2019-02" db="EMBL/GenBank/DDBJ databases">
        <title>Genomic Encyclopedia of Type Strains, Phase IV (KMG-IV): sequencing the most valuable type-strain genomes for metagenomic binning, comparative biology and taxonomic classification.</title>
        <authorList>
            <person name="Goeker M."/>
        </authorList>
    </citation>
    <scope>NUCLEOTIDE SEQUENCE [LARGE SCALE GENOMIC DNA]</scope>
    <source>
        <strain evidence="6 8">DSM 16618</strain>
    </source>
</reference>
<evidence type="ECO:0000313" key="6">
    <source>
        <dbReference type="EMBL" id="RZS70441.1"/>
    </source>
</evidence>
<dbReference type="Proteomes" id="UP000078084">
    <property type="component" value="Unassembled WGS sequence"/>
</dbReference>
<protein>
    <submittedName>
        <fullName evidence="6">DNA repair exonuclease SbcCD nuclease subunit</fullName>
    </submittedName>
    <submittedName>
        <fullName evidence="5">Metallophosphatase</fullName>
    </submittedName>
</protein>
<gene>
    <name evidence="5" type="ORF">AAV32_12345</name>
    <name evidence="6" type="ORF">EV679_1848</name>
</gene>
<dbReference type="RefSeq" id="WP_068372495.1">
    <property type="nucleotide sequence ID" value="NZ_CBCSEB010000001.1"/>
</dbReference>
<keyword evidence="1" id="KW-0540">Nuclease</keyword>
<dbReference type="PANTHER" id="PTHR30337">
    <property type="entry name" value="COMPONENT OF ATP-DEPENDENT DSDNA EXONUCLEASE"/>
    <property type="match status" value="1"/>
</dbReference>
<evidence type="ECO:0000313" key="7">
    <source>
        <dbReference type="Proteomes" id="UP000078084"/>
    </source>
</evidence>
<keyword evidence="2" id="KW-0378">Hydrolase</keyword>
<proteinExistence type="predicted"/>
<organism evidence="5 7">
    <name type="scientific">Kerstersia gyiorum</name>
    <dbReference type="NCBI Taxonomy" id="206506"/>
    <lineage>
        <taxon>Bacteria</taxon>
        <taxon>Pseudomonadati</taxon>
        <taxon>Pseudomonadota</taxon>
        <taxon>Betaproteobacteria</taxon>
        <taxon>Burkholderiales</taxon>
        <taxon>Alcaligenaceae</taxon>
        <taxon>Kerstersia</taxon>
    </lineage>
</organism>
<dbReference type="EMBL" id="SGWZ01000002">
    <property type="protein sequence ID" value="RZS70441.1"/>
    <property type="molecule type" value="Genomic_DNA"/>
</dbReference>
<dbReference type="Gene3D" id="3.60.21.10">
    <property type="match status" value="1"/>
</dbReference>
<dbReference type="Pfam" id="PF00149">
    <property type="entry name" value="Metallophos"/>
    <property type="match status" value="1"/>
</dbReference>
<evidence type="ECO:0000256" key="3">
    <source>
        <dbReference type="ARBA" id="ARBA00022839"/>
    </source>
</evidence>
<keyword evidence="7" id="KW-1185">Reference proteome</keyword>
<evidence type="ECO:0000313" key="8">
    <source>
        <dbReference type="Proteomes" id="UP000292039"/>
    </source>
</evidence>
<dbReference type="SUPFAM" id="SSF56300">
    <property type="entry name" value="Metallo-dependent phosphatases"/>
    <property type="match status" value="1"/>
</dbReference>
<name>A0A171KR11_9BURK</name>
<dbReference type="InterPro" id="IPR004843">
    <property type="entry name" value="Calcineurin-like_PHP"/>
</dbReference>
<dbReference type="PIRSF" id="PIRSF033093">
    <property type="entry name" value="UCP_ML1119"/>
    <property type="match status" value="1"/>
</dbReference>
<evidence type="ECO:0000256" key="1">
    <source>
        <dbReference type="ARBA" id="ARBA00022722"/>
    </source>
</evidence>
<dbReference type="STRING" id="206506.AAV32_12345"/>
<dbReference type="InterPro" id="IPR050535">
    <property type="entry name" value="DNA_Repair-Maintenance_Comp"/>
</dbReference>
<dbReference type="InterPro" id="IPR029052">
    <property type="entry name" value="Metallo-depent_PP-like"/>
</dbReference>
<dbReference type="AlphaFoldDB" id="A0A171KR11"/>
<dbReference type="GO" id="GO:0004527">
    <property type="term" value="F:exonuclease activity"/>
    <property type="evidence" value="ECO:0007669"/>
    <property type="project" value="UniProtKB-KW"/>
</dbReference>
<dbReference type="InterPro" id="IPR041796">
    <property type="entry name" value="Mre11_N"/>
</dbReference>
<feature type="domain" description="Calcineurin-like phosphoesterase" evidence="4">
    <location>
        <begin position="2"/>
        <end position="163"/>
    </location>
</feature>
<dbReference type="Proteomes" id="UP000292039">
    <property type="component" value="Unassembled WGS sequence"/>
</dbReference>
<keyword evidence="3 6" id="KW-0269">Exonuclease</keyword>
<evidence type="ECO:0000256" key="2">
    <source>
        <dbReference type="ARBA" id="ARBA00022801"/>
    </source>
</evidence>
<evidence type="ECO:0000259" key="4">
    <source>
        <dbReference type="Pfam" id="PF00149"/>
    </source>
</evidence>
<dbReference type="PATRIC" id="fig|206506.3.peg.2629"/>
<evidence type="ECO:0000313" key="5">
    <source>
        <dbReference type="EMBL" id="KKO71328.1"/>
    </source>
</evidence>
<accession>A0A171KR11</accession>
<dbReference type="InterPro" id="IPR014577">
    <property type="entry name" value="UCP033093_metalloPase"/>
</dbReference>
<dbReference type="PANTHER" id="PTHR30337:SF0">
    <property type="entry name" value="NUCLEASE SBCCD SUBUNIT D"/>
    <property type="match status" value="1"/>
</dbReference>
<reference evidence="5 7" key="1">
    <citation type="submission" date="2015-04" db="EMBL/GenBank/DDBJ databases">
        <title>Genome sequence of Kerstersia gyiorum CG1.</title>
        <authorList>
            <person name="Greninger A.L."/>
            <person name="Kozyreva V."/>
            <person name="Chaturvedi V."/>
        </authorList>
    </citation>
    <scope>NUCLEOTIDE SEQUENCE [LARGE SCALE GENOMIC DNA]</scope>
    <source>
        <strain evidence="5 7">CG1</strain>
    </source>
</reference>
<comment type="caution">
    <text evidence="5">The sequence shown here is derived from an EMBL/GenBank/DDBJ whole genome shotgun (WGS) entry which is preliminary data.</text>
</comment>
<dbReference type="CDD" id="cd00840">
    <property type="entry name" value="MPP_Mre11_N"/>
    <property type="match status" value="1"/>
</dbReference>